<dbReference type="AlphaFoldDB" id="A0A0A8XNZ9"/>
<sequence length="30" mass="3578">MPSPSSIYYMETRRTAVCLGQRNRTCRIRM</sequence>
<evidence type="ECO:0000313" key="1">
    <source>
        <dbReference type="EMBL" id="JAD15419.1"/>
    </source>
</evidence>
<reference evidence="1" key="2">
    <citation type="journal article" date="2015" name="Data Brief">
        <title>Shoot transcriptome of the giant reed, Arundo donax.</title>
        <authorList>
            <person name="Barrero R.A."/>
            <person name="Guerrero F.D."/>
            <person name="Moolhuijzen P."/>
            <person name="Goolsby J.A."/>
            <person name="Tidwell J."/>
            <person name="Bellgard S.E."/>
            <person name="Bellgard M.I."/>
        </authorList>
    </citation>
    <scope>NUCLEOTIDE SEQUENCE</scope>
    <source>
        <tissue evidence="1">Shoot tissue taken approximately 20 cm above the soil surface</tissue>
    </source>
</reference>
<reference evidence="1" key="1">
    <citation type="submission" date="2014-09" db="EMBL/GenBank/DDBJ databases">
        <authorList>
            <person name="Magalhaes I.L.F."/>
            <person name="Oliveira U."/>
            <person name="Santos F.R."/>
            <person name="Vidigal T.H.D.A."/>
            <person name="Brescovit A.D."/>
            <person name="Santos A.J."/>
        </authorList>
    </citation>
    <scope>NUCLEOTIDE SEQUENCE</scope>
    <source>
        <tissue evidence="1">Shoot tissue taken approximately 20 cm above the soil surface</tissue>
    </source>
</reference>
<dbReference type="EMBL" id="GBRH01282476">
    <property type="protein sequence ID" value="JAD15419.1"/>
    <property type="molecule type" value="Transcribed_RNA"/>
</dbReference>
<proteinExistence type="predicted"/>
<accession>A0A0A8XNZ9</accession>
<organism evidence="1">
    <name type="scientific">Arundo donax</name>
    <name type="common">Giant reed</name>
    <name type="synonym">Donax arundinaceus</name>
    <dbReference type="NCBI Taxonomy" id="35708"/>
    <lineage>
        <taxon>Eukaryota</taxon>
        <taxon>Viridiplantae</taxon>
        <taxon>Streptophyta</taxon>
        <taxon>Embryophyta</taxon>
        <taxon>Tracheophyta</taxon>
        <taxon>Spermatophyta</taxon>
        <taxon>Magnoliopsida</taxon>
        <taxon>Liliopsida</taxon>
        <taxon>Poales</taxon>
        <taxon>Poaceae</taxon>
        <taxon>PACMAD clade</taxon>
        <taxon>Arundinoideae</taxon>
        <taxon>Arundineae</taxon>
        <taxon>Arundo</taxon>
    </lineage>
</organism>
<protein>
    <submittedName>
        <fullName evidence="1">Uncharacterized protein</fullName>
    </submittedName>
</protein>
<name>A0A0A8XNZ9_ARUDO</name>